<dbReference type="InterPro" id="IPR043153">
    <property type="entry name" value="DENN_C"/>
</dbReference>
<name>A0A183AC08_9TREM</name>
<sequence>MYRYLRCQQYERSLLLEKSIIFYSSRFQRITSCILASLSLLYPLIWVHLLYPLLPLECIDYARRAILAFLIRTLFYSCPSPFIAGIHSCLLEKTKRLINADVRLVDLDNDMVYVNGSFGSQLPEAIRQWLARGCNASHQAILKQRRSSRSRNSNAAALLVEPYLELMTILLGGYREAMQYTESTSFIGYGPSSDESASWAFDRPRPGHWHFNRDTFVASRGRECQAYLRELLQSQMVIQFFESRVALLNSDLGMIPPDDFEDAISRVSGPPRSNLADFLSRGRAGFSRFARKLKKLRKVRSDHAFPPVACPNQTSGFDSAQGDSSSSVSSSEAAPYEALAELRLKDCDSNHTVTGSGLSASRPLNQDKSSAPQDSSPFGDFEWTASKSPNACNTTSSTGTTNYGSSILFESDVPAKYSFKDECSVWHTKKRID</sequence>
<evidence type="ECO:0000313" key="6">
    <source>
        <dbReference type="EMBL" id="VDP72779.1"/>
    </source>
</evidence>
<feature type="transmembrane region" description="Helical" evidence="4">
    <location>
        <begin position="33"/>
        <end position="54"/>
    </location>
</feature>
<dbReference type="OrthoDB" id="6263113at2759"/>
<keyword evidence="4" id="KW-0472">Membrane</keyword>
<dbReference type="InterPro" id="IPR040032">
    <property type="entry name" value="DENND1A/B/C"/>
</dbReference>
<reference evidence="6 7" key="2">
    <citation type="submission" date="2018-11" db="EMBL/GenBank/DDBJ databases">
        <authorList>
            <consortium name="Pathogen Informatics"/>
        </authorList>
    </citation>
    <scope>NUCLEOTIDE SEQUENCE [LARGE SCALE GENOMIC DNA]</scope>
    <source>
        <strain evidence="6 7">Egypt</strain>
    </source>
</reference>
<feature type="domain" description="UDENN" evidence="5">
    <location>
        <begin position="1"/>
        <end position="253"/>
    </location>
</feature>
<dbReference type="GO" id="GO:0030136">
    <property type="term" value="C:clathrin-coated vesicle"/>
    <property type="evidence" value="ECO:0007669"/>
    <property type="project" value="UniProtKB-SubCell"/>
</dbReference>
<keyword evidence="4" id="KW-1133">Transmembrane helix</keyword>
<keyword evidence="7" id="KW-1185">Reference proteome</keyword>
<dbReference type="AlphaFoldDB" id="A0A183AC08"/>
<evidence type="ECO:0000256" key="3">
    <source>
        <dbReference type="SAM" id="MobiDB-lite"/>
    </source>
</evidence>
<dbReference type="Gene3D" id="6.10.140.1000">
    <property type="match status" value="1"/>
</dbReference>
<accession>A0A183AC08</accession>
<keyword evidence="4" id="KW-0812">Transmembrane</keyword>
<feature type="region of interest" description="Disordered" evidence="3">
    <location>
        <begin position="352"/>
        <end position="382"/>
    </location>
</feature>
<proteinExistence type="predicted"/>
<dbReference type="InterPro" id="IPR005112">
    <property type="entry name" value="dDENN_dom"/>
</dbReference>
<dbReference type="GO" id="GO:0005085">
    <property type="term" value="F:guanyl-nucleotide exchange factor activity"/>
    <property type="evidence" value="ECO:0007669"/>
    <property type="project" value="InterPro"/>
</dbReference>
<dbReference type="EMBL" id="UZAN01041361">
    <property type="protein sequence ID" value="VDP72779.1"/>
    <property type="molecule type" value="Genomic_DNA"/>
</dbReference>
<reference evidence="8" key="1">
    <citation type="submission" date="2016-06" db="UniProtKB">
        <authorList>
            <consortium name="WormBaseParasite"/>
        </authorList>
    </citation>
    <scope>IDENTIFICATION</scope>
</reference>
<dbReference type="InterPro" id="IPR001194">
    <property type="entry name" value="cDENN_dom"/>
</dbReference>
<dbReference type="WBParaSite" id="ECPE_0000450501-mRNA-1">
    <property type="protein sequence ID" value="ECPE_0000450501-mRNA-1"/>
    <property type="gene ID" value="ECPE_0000450501"/>
</dbReference>
<dbReference type="PANTHER" id="PTHR13196:SF14">
    <property type="entry name" value="UDENN DOMAIN-CONTAINING PROTEIN"/>
    <property type="match status" value="1"/>
</dbReference>
<feature type="compositionally biased region" description="Polar residues" evidence="3">
    <location>
        <begin position="311"/>
        <end position="323"/>
    </location>
</feature>
<comment type="subcellular location">
    <subcellularLocation>
        <location evidence="1">Cytoplasmic vesicle</location>
        <location evidence="1">Clathrin-coated vesicle</location>
    </subcellularLocation>
</comment>
<dbReference type="PANTHER" id="PTHR13196">
    <property type="entry name" value="DENN DOMAIN-CONTAINING"/>
    <property type="match status" value="1"/>
</dbReference>
<dbReference type="Proteomes" id="UP000272942">
    <property type="component" value="Unassembled WGS sequence"/>
</dbReference>
<evidence type="ECO:0000313" key="7">
    <source>
        <dbReference type="Proteomes" id="UP000272942"/>
    </source>
</evidence>
<organism evidence="8">
    <name type="scientific">Echinostoma caproni</name>
    <dbReference type="NCBI Taxonomy" id="27848"/>
    <lineage>
        <taxon>Eukaryota</taxon>
        <taxon>Metazoa</taxon>
        <taxon>Spiralia</taxon>
        <taxon>Lophotrochozoa</taxon>
        <taxon>Platyhelminthes</taxon>
        <taxon>Trematoda</taxon>
        <taxon>Digenea</taxon>
        <taxon>Plagiorchiida</taxon>
        <taxon>Echinostomata</taxon>
        <taxon>Echinostomatoidea</taxon>
        <taxon>Echinostomatidae</taxon>
        <taxon>Echinostoma</taxon>
    </lineage>
</organism>
<dbReference type="InterPro" id="IPR037516">
    <property type="entry name" value="Tripartite_DENN"/>
</dbReference>
<dbReference type="GO" id="GO:1901981">
    <property type="term" value="F:phosphatidylinositol phosphate binding"/>
    <property type="evidence" value="ECO:0007669"/>
    <property type="project" value="TreeGrafter"/>
</dbReference>
<dbReference type="PROSITE" id="PS50211">
    <property type="entry name" value="DENN"/>
    <property type="match status" value="1"/>
</dbReference>
<feature type="compositionally biased region" description="Polar residues" evidence="3">
    <location>
        <begin position="352"/>
        <end position="376"/>
    </location>
</feature>
<dbReference type="SMART" id="SM00801">
    <property type="entry name" value="dDENN"/>
    <property type="match status" value="1"/>
</dbReference>
<feature type="transmembrane region" description="Helical" evidence="4">
    <location>
        <begin position="66"/>
        <end position="86"/>
    </location>
</feature>
<dbReference type="Gene3D" id="3.40.50.11500">
    <property type="match status" value="1"/>
</dbReference>
<feature type="region of interest" description="Disordered" evidence="3">
    <location>
        <begin position="304"/>
        <end position="331"/>
    </location>
</feature>
<dbReference type="Pfam" id="PF02141">
    <property type="entry name" value="DENN"/>
    <property type="match status" value="1"/>
</dbReference>
<dbReference type="GO" id="GO:0032456">
    <property type="term" value="P:endocytic recycling"/>
    <property type="evidence" value="ECO:0007669"/>
    <property type="project" value="TreeGrafter"/>
</dbReference>
<dbReference type="GO" id="GO:0006897">
    <property type="term" value="P:endocytosis"/>
    <property type="evidence" value="ECO:0007669"/>
    <property type="project" value="TreeGrafter"/>
</dbReference>
<evidence type="ECO:0000259" key="5">
    <source>
        <dbReference type="PROSITE" id="PS50211"/>
    </source>
</evidence>
<evidence type="ECO:0000256" key="1">
    <source>
        <dbReference type="ARBA" id="ARBA00004132"/>
    </source>
</evidence>
<evidence type="ECO:0000256" key="4">
    <source>
        <dbReference type="SAM" id="Phobius"/>
    </source>
</evidence>
<protein>
    <submittedName>
        <fullName evidence="8">UDENN domain-containing protein</fullName>
    </submittedName>
</protein>
<dbReference type="GO" id="GO:0005829">
    <property type="term" value="C:cytosol"/>
    <property type="evidence" value="ECO:0007669"/>
    <property type="project" value="TreeGrafter"/>
</dbReference>
<evidence type="ECO:0000313" key="8">
    <source>
        <dbReference type="WBParaSite" id="ECPE_0000450501-mRNA-1"/>
    </source>
</evidence>
<keyword evidence="2" id="KW-0968">Cytoplasmic vesicle</keyword>
<gene>
    <name evidence="6" type="ORF">ECPE_LOCUS4493</name>
</gene>
<evidence type="ECO:0000256" key="2">
    <source>
        <dbReference type="ARBA" id="ARBA00023329"/>
    </source>
</evidence>